<dbReference type="SUPFAM" id="SSF56112">
    <property type="entry name" value="Protein kinase-like (PK-like)"/>
    <property type="match status" value="1"/>
</dbReference>
<dbReference type="PANTHER" id="PTHR45631">
    <property type="entry name" value="OS07G0107800 PROTEIN-RELATED"/>
    <property type="match status" value="1"/>
</dbReference>
<reference evidence="21 22" key="1">
    <citation type="submission" date="2018-09" db="EMBL/GenBank/DDBJ databases">
        <title>A high-quality reference genome of wild soybean provides a powerful tool to mine soybean genomes.</title>
        <authorList>
            <person name="Xie M."/>
            <person name="Chung C.Y.L."/>
            <person name="Li M.-W."/>
            <person name="Wong F.-L."/>
            <person name="Chan T.-F."/>
            <person name="Lam H.-M."/>
        </authorList>
    </citation>
    <scope>NUCLEOTIDE SEQUENCE [LARGE SCALE GENOMIC DNA]</scope>
    <source>
        <strain evidence="22">cv. W05</strain>
        <tissue evidence="21">Hypocotyl of etiolated seedlings</tissue>
    </source>
</reference>
<dbReference type="Gramene" id="XM_028346457.1">
    <property type="protein sequence ID" value="XP_028202258.1"/>
    <property type="gene ID" value="LOC114386454"/>
</dbReference>
<evidence type="ECO:0000256" key="2">
    <source>
        <dbReference type="ARBA" id="ARBA00012513"/>
    </source>
</evidence>
<feature type="domain" description="Protein kinase" evidence="20">
    <location>
        <begin position="603"/>
        <end position="905"/>
    </location>
</feature>
<keyword evidence="5" id="KW-0433">Leucine-rich repeat</keyword>
<evidence type="ECO:0000256" key="10">
    <source>
        <dbReference type="ARBA" id="ARBA00022741"/>
    </source>
</evidence>
<evidence type="ECO:0000256" key="11">
    <source>
        <dbReference type="ARBA" id="ARBA00022777"/>
    </source>
</evidence>
<evidence type="ECO:0000313" key="21">
    <source>
        <dbReference type="EMBL" id="RZB62586.1"/>
    </source>
</evidence>
<dbReference type="PROSITE" id="PS51450">
    <property type="entry name" value="LRR"/>
    <property type="match status" value="2"/>
</dbReference>
<evidence type="ECO:0000256" key="1">
    <source>
        <dbReference type="ARBA" id="ARBA00004167"/>
    </source>
</evidence>
<dbReference type="InterPro" id="IPR000719">
    <property type="entry name" value="Prot_kinase_dom"/>
</dbReference>
<evidence type="ECO:0000256" key="14">
    <source>
        <dbReference type="ARBA" id="ARBA00023136"/>
    </source>
</evidence>
<keyword evidence="22" id="KW-1185">Reference proteome</keyword>
<dbReference type="SMART" id="SM00220">
    <property type="entry name" value="S_TKc"/>
    <property type="match status" value="1"/>
</dbReference>
<dbReference type="Pfam" id="PF07714">
    <property type="entry name" value="PK_Tyr_Ser-Thr"/>
    <property type="match status" value="1"/>
</dbReference>
<dbReference type="PANTHER" id="PTHR45631:SF206">
    <property type="entry name" value="PROTEIN KINASE DOMAIN-CONTAINING PROTEIN"/>
    <property type="match status" value="1"/>
</dbReference>
<keyword evidence="3" id="KW-0723">Serine/threonine-protein kinase</keyword>
<dbReference type="InterPro" id="IPR008271">
    <property type="entry name" value="Ser/Thr_kinase_AS"/>
</dbReference>
<keyword evidence="14 18" id="KW-0472">Membrane</keyword>
<dbReference type="Proteomes" id="UP000289340">
    <property type="component" value="Chromosome 15"/>
</dbReference>
<evidence type="ECO:0000256" key="15">
    <source>
        <dbReference type="ARBA" id="ARBA00023170"/>
    </source>
</evidence>
<dbReference type="Gene3D" id="1.10.510.10">
    <property type="entry name" value="Transferase(Phosphotransferase) domain 1"/>
    <property type="match status" value="1"/>
</dbReference>
<evidence type="ECO:0000256" key="19">
    <source>
        <dbReference type="SAM" id="SignalP"/>
    </source>
</evidence>
<keyword evidence="4" id="KW-0597">Phosphoprotein</keyword>
<dbReference type="GO" id="GO:0004674">
    <property type="term" value="F:protein serine/threonine kinase activity"/>
    <property type="evidence" value="ECO:0007669"/>
    <property type="project" value="UniProtKB-KW"/>
</dbReference>
<dbReference type="GO" id="GO:0016020">
    <property type="term" value="C:membrane"/>
    <property type="evidence" value="ECO:0007669"/>
    <property type="project" value="UniProtKB-SubCell"/>
</dbReference>
<dbReference type="InterPro" id="IPR001611">
    <property type="entry name" value="Leu-rich_rpt"/>
</dbReference>
<name>A0A445GMV0_GLYSO</name>
<feature type="transmembrane region" description="Helical" evidence="18">
    <location>
        <begin position="542"/>
        <end position="564"/>
    </location>
</feature>
<dbReference type="InterPro" id="IPR024788">
    <property type="entry name" value="Malectin-like_Carb-bd_dom"/>
</dbReference>
<dbReference type="InterPro" id="IPR032675">
    <property type="entry name" value="LRR_dom_sf"/>
</dbReference>
<protein>
    <recommendedName>
        <fullName evidence="2">non-specific serine/threonine protein kinase</fullName>
        <ecNumber evidence="2">2.7.11.1</ecNumber>
    </recommendedName>
</protein>
<keyword evidence="7 18" id="KW-0812">Transmembrane</keyword>
<dbReference type="Gene3D" id="2.60.120.430">
    <property type="entry name" value="Galactose-binding lectin"/>
    <property type="match status" value="1"/>
</dbReference>
<feature type="chain" id="PRO_5019354075" description="non-specific serine/threonine protein kinase" evidence="19">
    <location>
        <begin position="21"/>
        <end position="905"/>
    </location>
</feature>
<gene>
    <name evidence="21" type="ORF">D0Y65_039727</name>
</gene>
<evidence type="ECO:0000256" key="17">
    <source>
        <dbReference type="ARBA" id="ARBA00048679"/>
    </source>
</evidence>
<feature type="signal peptide" evidence="19">
    <location>
        <begin position="1"/>
        <end position="20"/>
    </location>
</feature>
<comment type="catalytic activity">
    <reaction evidence="16">
        <text>L-threonyl-[protein] + ATP = O-phospho-L-threonyl-[protein] + ADP + H(+)</text>
        <dbReference type="Rhea" id="RHEA:46608"/>
        <dbReference type="Rhea" id="RHEA-COMP:11060"/>
        <dbReference type="Rhea" id="RHEA-COMP:11605"/>
        <dbReference type="ChEBI" id="CHEBI:15378"/>
        <dbReference type="ChEBI" id="CHEBI:30013"/>
        <dbReference type="ChEBI" id="CHEBI:30616"/>
        <dbReference type="ChEBI" id="CHEBI:61977"/>
        <dbReference type="ChEBI" id="CHEBI:456216"/>
        <dbReference type="EC" id="2.7.11.1"/>
    </reaction>
</comment>
<organism evidence="21 22">
    <name type="scientific">Glycine soja</name>
    <name type="common">Wild soybean</name>
    <dbReference type="NCBI Taxonomy" id="3848"/>
    <lineage>
        <taxon>Eukaryota</taxon>
        <taxon>Viridiplantae</taxon>
        <taxon>Streptophyta</taxon>
        <taxon>Embryophyta</taxon>
        <taxon>Tracheophyta</taxon>
        <taxon>Spermatophyta</taxon>
        <taxon>Magnoliopsida</taxon>
        <taxon>eudicotyledons</taxon>
        <taxon>Gunneridae</taxon>
        <taxon>Pentapetalae</taxon>
        <taxon>rosids</taxon>
        <taxon>fabids</taxon>
        <taxon>Fabales</taxon>
        <taxon>Fabaceae</taxon>
        <taxon>Papilionoideae</taxon>
        <taxon>50 kb inversion clade</taxon>
        <taxon>NPAAA clade</taxon>
        <taxon>indigoferoid/millettioid clade</taxon>
        <taxon>Phaseoleae</taxon>
        <taxon>Glycine</taxon>
        <taxon>Glycine subgen. Soja</taxon>
    </lineage>
</organism>
<dbReference type="EC" id="2.7.11.1" evidence="2"/>
<evidence type="ECO:0000256" key="4">
    <source>
        <dbReference type="ARBA" id="ARBA00022553"/>
    </source>
</evidence>
<keyword evidence="8 19" id="KW-0732">Signal</keyword>
<dbReference type="CDD" id="cd14066">
    <property type="entry name" value="STKc_IRAK"/>
    <property type="match status" value="1"/>
</dbReference>
<evidence type="ECO:0000256" key="6">
    <source>
        <dbReference type="ARBA" id="ARBA00022679"/>
    </source>
</evidence>
<dbReference type="Gene3D" id="3.80.10.10">
    <property type="entry name" value="Ribonuclease Inhibitor"/>
    <property type="match status" value="1"/>
</dbReference>
<evidence type="ECO:0000313" key="22">
    <source>
        <dbReference type="Proteomes" id="UP000289340"/>
    </source>
</evidence>
<evidence type="ECO:0000259" key="20">
    <source>
        <dbReference type="PROSITE" id="PS50011"/>
    </source>
</evidence>
<evidence type="ECO:0000256" key="13">
    <source>
        <dbReference type="ARBA" id="ARBA00022989"/>
    </source>
</evidence>
<evidence type="ECO:0000256" key="18">
    <source>
        <dbReference type="SAM" id="Phobius"/>
    </source>
</evidence>
<evidence type="ECO:0000256" key="12">
    <source>
        <dbReference type="ARBA" id="ARBA00022840"/>
    </source>
</evidence>
<comment type="caution">
    <text evidence="21">The sequence shown here is derived from an EMBL/GenBank/DDBJ whole genome shotgun (WGS) entry which is preliminary data.</text>
</comment>
<dbReference type="FunFam" id="3.80.10.10:FF:000129">
    <property type="entry name" value="Leucine-rich repeat receptor-like kinase"/>
    <property type="match status" value="1"/>
</dbReference>
<comment type="catalytic activity">
    <reaction evidence="17">
        <text>L-seryl-[protein] + ATP = O-phospho-L-seryl-[protein] + ADP + H(+)</text>
        <dbReference type="Rhea" id="RHEA:17989"/>
        <dbReference type="Rhea" id="RHEA-COMP:9863"/>
        <dbReference type="Rhea" id="RHEA-COMP:11604"/>
        <dbReference type="ChEBI" id="CHEBI:15378"/>
        <dbReference type="ChEBI" id="CHEBI:29999"/>
        <dbReference type="ChEBI" id="CHEBI:30616"/>
        <dbReference type="ChEBI" id="CHEBI:83421"/>
        <dbReference type="ChEBI" id="CHEBI:456216"/>
        <dbReference type="EC" id="2.7.11.1"/>
    </reaction>
</comment>
<sequence>MDGKWRCHWAWSCTLWCVLAYTVSEFTGKSIVMATGKNSMHHKQGRRKLDDVTGSICIDCGIAEGLDYTDDKTQIHYTSDAQFIGTGTSKSISHKFISDTPQRTFTNVRSFPEGKKNCYTLRHPEGRNTIYLIRASFMYGNYDDLNKLPQFDLYIGVNLWDTVMFDNATHVVIKEILHVPSLDELYVCLLNTDKGTPFISALEVRHFDHSSYRTNSKLLSLYKRFDIGSTTNEIVRYDKDDYDRMWYPYNLPDSTPLNTSFTVDSLNHTAYHLPSAVMKTAVRPTNENDSLEFEFDTGQPTSESYVYMHFAEIEVLNENESRAFDITLNGKLWAEYVTPTYLQSNTIDGNQSIRGSKLKFSMHKKPNSTHPPILNAMEIYIVKEFLHSPTNQDDVKAIINIKSHYKLASSVGKSWQGDPCAPSKYSWNGLNCSNNGYNSPTITALYLASSGLGGTIIASFLELKFLESLDLSNNSLTGPLPDFSQLQHLKALNLSGNRLSGQIPSLLKERSNNGSLLLSVDGNLDLCQEGPCEEDKMNIAPLVAGILSVVLFFIVLGIVLNIIWRRRCNRKPASKQAVRLNEEVVLKTNNTQFTYSQISTITNNFDKMIGKGGCGIVYLGSLQDGTQVAVKMLLPKCPQGSQQFQTEAQLLMRVHHKNLASFVGYCNEVGHTGIIYEYMAYGNLEEYLSDARREPLSWRQRIQIAVDAAQGIEYLHHGCKPPIIHRDIKTANILLNEKMQAKVADFGFSKLFSAENESHVSTVVIGTLGYLDPEYYTSSRLTEKSDVYSFGIVLLELITGQPAIIKGHQNTHIAQWVNNFLAKGDIQQIVDPRLRGDFDFGSVWKALEAAIACVPSISIQRPSMSYIVGELKESLEMEAAREKEGINSIEINVVDLEALCGPDAR</sequence>
<evidence type="ECO:0000256" key="8">
    <source>
        <dbReference type="ARBA" id="ARBA00022729"/>
    </source>
</evidence>
<keyword evidence="13 18" id="KW-1133">Transmembrane helix</keyword>
<dbReference type="Gene3D" id="3.30.200.20">
    <property type="entry name" value="Phosphorylase Kinase, domain 1"/>
    <property type="match status" value="1"/>
</dbReference>
<keyword evidence="9" id="KW-0677">Repeat</keyword>
<dbReference type="InterPro" id="IPR001245">
    <property type="entry name" value="Ser-Thr/Tyr_kinase_cat_dom"/>
</dbReference>
<dbReference type="PROSITE" id="PS50011">
    <property type="entry name" value="PROTEIN_KINASE_DOM"/>
    <property type="match status" value="1"/>
</dbReference>
<dbReference type="PROSITE" id="PS00108">
    <property type="entry name" value="PROTEIN_KINASE_ST"/>
    <property type="match status" value="1"/>
</dbReference>
<dbReference type="FunFam" id="1.10.510.10:FF:000146">
    <property type="entry name" value="LRR receptor-like serine/threonine-protein kinase IOS1"/>
    <property type="match status" value="1"/>
</dbReference>
<dbReference type="GO" id="GO:0005524">
    <property type="term" value="F:ATP binding"/>
    <property type="evidence" value="ECO:0007669"/>
    <property type="project" value="UniProtKB-KW"/>
</dbReference>
<evidence type="ECO:0000256" key="5">
    <source>
        <dbReference type="ARBA" id="ARBA00022614"/>
    </source>
</evidence>
<dbReference type="InterPro" id="IPR011009">
    <property type="entry name" value="Kinase-like_dom_sf"/>
</dbReference>
<keyword evidence="10" id="KW-0547">Nucleotide-binding</keyword>
<dbReference type="SUPFAM" id="SSF52058">
    <property type="entry name" value="L domain-like"/>
    <property type="match status" value="1"/>
</dbReference>
<dbReference type="Pfam" id="PF12819">
    <property type="entry name" value="Malectin_like"/>
    <property type="match status" value="1"/>
</dbReference>
<keyword evidence="15 21" id="KW-0675">Receptor</keyword>
<keyword evidence="6" id="KW-0808">Transferase</keyword>
<proteinExistence type="predicted"/>
<evidence type="ECO:0000256" key="9">
    <source>
        <dbReference type="ARBA" id="ARBA00022737"/>
    </source>
</evidence>
<accession>A0A445GMV0</accession>
<comment type="subcellular location">
    <subcellularLocation>
        <location evidence="1">Membrane</location>
        <topology evidence="1">Single-pass membrane protein</topology>
    </subcellularLocation>
</comment>
<dbReference type="EMBL" id="QZWG01000015">
    <property type="protein sequence ID" value="RZB62586.1"/>
    <property type="molecule type" value="Genomic_DNA"/>
</dbReference>
<evidence type="ECO:0000256" key="7">
    <source>
        <dbReference type="ARBA" id="ARBA00022692"/>
    </source>
</evidence>
<dbReference type="Pfam" id="PF13855">
    <property type="entry name" value="LRR_8"/>
    <property type="match status" value="1"/>
</dbReference>
<evidence type="ECO:0000256" key="3">
    <source>
        <dbReference type="ARBA" id="ARBA00022527"/>
    </source>
</evidence>
<dbReference type="PRINTS" id="PR00019">
    <property type="entry name" value="LEURICHRPT"/>
</dbReference>
<keyword evidence="12" id="KW-0067">ATP-binding</keyword>
<dbReference type="AlphaFoldDB" id="A0A445GMV0"/>
<keyword evidence="11 21" id="KW-0418">Kinase</keyword>
<evidence type="ECO:0000256" key="16">
    <source>
        <dbReference type="ARBA" id="ARBA00047899"/>
    </source>
</evidence>